<dbReference type="SMART" id="SM00903">
    <property type="entry name" value="Flavin_Reduct"/>
    <property type="match status" value="1"/>
</dbReference>
<dbReference type="Gene3D" id="2.30.110.10">
    <property type="entry name" value="Electron Transport, Fmn-binding Protein, Chain A"/>
    <property type="match status" value="1"/>
</dbReference>
<name>A0ABX5FDI4_9BURK</name>
<comment type="caution">
    <text evidence="4">The sequence shown here is derived from an EMBL/GenBank/DDBJ whole genome shotgun (WGS) entry which is preliminary data.</text>
</comment>
<dbReference type="RefSeq" id="WP_106181649.1">
    <property type="nucleotide sequence ID" value="NZ_MUHY01000001.1"/>
</dbReference>
<proteinExistence type="inferred from homology"/>
<feature type="domain" description="Flavin reductase like" evidence="3">
    <location>
        <begin position="20"/>
        <end position="167"/>
    </location>
</feature>
<dbReference type="InterPro" id="IPR050268">
    <property type="entry name" value="NADH-dep_flavin_reductase"/>
</dbReference>
<reference evidence="4 5" key="1">
    <citation type="journal article" date="2017" name="Front. Microbiol.">
        <title>Genome of Ca. Pandoraea novymonadis, an Endosymbiotic Bacterium of the Trypanosomatid Novymonas esmeraldas.</title>
        <authorList>
            <person name="Kostygov A.Y."/>
            <person name="Butenko A."/>
            <person name="Nenarokova A."/>
            <person name="Tashyreva D."/>
            <person name="Flegontov P."/>
            <person name="Lukes J."/>
            <person name="Yurchenko V."/>
        </authorList>
    </citation>
    <scope>NUCLEOTIDE SEQUENCE [LARGE SCALE GENOMIC DNA]</scope>
    <source>
        <strain evidence="4 5">E262</strain>
    </source>
</reference>
<sequence>MNENRAATPDFGSHEFRQALAQFATGVTIITTLAENGGMLGITASSFNSVSLKPPLILWSLANCASSMSTFCRNSRYIVNILATDQLELCRRFSISKGNRFAGVSYTLSASGIPILDGVLAWFECHNRNRYDGGDHVIFVGEVERCGINRTSHLQMPLIFHGGGFHKPQSLG</sequence>
<evidence type="ECO:0000256" key="1">
    <source>
        <dbReference type="ARBA" id="ARBA00008898"/>
    </source>
</evidence>
<dbReference type="InterPro" id="IPR012349">
    <property type="entry name" value="Split_barrel_FMN-bd"/>
</dbReference>
<protein>
    <submittedName>
        <fullName evidence="4">p-hydroxyphenylacetate 3-hydroxylase, reductase component</fullName>
    </submittedName>
</protein>
<evidence type="ECO:0000313" key="5">
    <source>
        <dbReference type="Proteomes" id="UP000242660"/>
    </source>
</evidence>
<comment type="similarity">
    <text evidence="1">Belongs to the non-flavoprotein flavin reductase family.</text>
</comment>
<dbReference type="EMBL" id="MUHY01000001">
    <property type="protein sequence ID" value="PSB91805.1"/>
    <property type="molecule type" value="Genomic_DNA"/>
</dbReference>
<evidence type="ECO:0000256" key="2">
    <source>
        <dbReference type="ARBA" id="ARBA00023002"/>
    </source>
</evidence>
<dbReference type="SUPFAM" id="SSF50475">
    <property type="entry name" value="FMN-binding split barrel"/>
    <property type="match status" value="1"/>
</dbReference>
<keyword evidence="5" id="KW-1185">Reference proteome</keyword>
<dbReference type="Pfam" id="PF01613">
    <property type="entry name" value="Flavin_Reduct"/>
    <property type="match status" value="1"/>
</dbReference>
<dbReference type="PANTHER" id="PTHR30466">
    <property type="entry name" value="FLAVIN REDUCTASE"/>
    <property type="match status" value="1"/>
</dbReference>
<gene>
    <name evidence="4" type="primary">c1-hpah</name>
    <name evidence="4" type="ORF">BZL35_00018</name>
</gene>
<keyword evidence="2" id="KW-0560">Oxidoreductase</keyword>
<evidence type="ECO:0000313" key="4">
    <source>
        <dbReference type="EMBL" id="PSB91805.1"/>
    </source>
</evidence>
<organism evidence="4 5">
    <name type="scientific">Candidatus Pandoraea novymonadis</name>
    <dbReference type="NCBI Taxonomy" id="1808959"/>
    <lineage>
        <taxon>Bacteria</taxon>
        <taxon>Pseudomonadati</taxon>
        <taxon>Pseudomonadota</taxon>
        <taxon>Betaproteobacteria</taxon>
        <taxon>Burkholderiales</taxon>
        <taxon>Burkholderiaceae</taxon>
        <taxon>Pandoraea</taxon>
    </lineage>
</organism>
<dbReference type="Proteomes" id="UP000242660">
    <property type="component" value="Unassembled WGS sequence"/>
</dbReference>
<accession>A0ABX5FDI4</accession>
<dbReference type="PANTHER" id="PTHR30466:SF11">
    <property type="entry name" value="FLAVIN-DEPENDENT MONOOXYGENASE, REDUCTASE SUBUNIT HSAB"/>
    <property type="match status" value="1"/>
</dbReference>
<evidence type="ECO:0000259" key="3">
    <source>
        <dbReference type="SMART" id="SM00903"/>
    </source>
</evidence>
<dbReference type="InterPro" id="IPR002563">
    <property type="entry name" value="Flavin_Rdtase-like_dom"/>
</dbReference>